<dbReference type="Proteomes" id="UP000007802">
    <property type="component" value="Unassembled WGS sequence"/>
</dbReference>
<evidence type="ECO:0000313" key="1">
    <source>
        <dbReference type="EMBL" id="EGE86072.2"/>
    </source>
</evidence>
<sequence length="133" mass="15146">MFKHRLQIGHLRSGTSDSLMVLKKKKKKAGGDLSQKFPEVVIRPFTRRRLLRSSNQKPDKIVLVSYICFSFFCGMGAKLTNVHDYPQILKIRSRFPKNLPTFTGFGLALGLVLEDALRNGVSQGGFSRYWRLS</sequence>
<dbReference type="AlphaFoldDB" id="F2TS59"/>
<name>F2TS59_AJEDA</name>
<dbReference type="HOGENOM" id="CLU_711658_0_0_1"/>
<accession>F2TS59</accession>
<gene>
    <name evidence="1" type="ORF">BDDG_09017</name>
</gene>
<organism evidence="1">
    <name type="scientific">Ajellomyces dermatitidis (strain ATCC 18188 / CBS 674.68)</name>
    <name type="common">Blastomyces dermatitidis</name>
    <dbReference type="NCBI Taxonomy" id="653446"/>
    <lineage>
        <taxon>Eukaryota</taxon>
        <taxon>Fungi</taxon>
        <taxon>Dikarya</taxon>
        <taxon>Ascomycota</taxon>
        <taxon>Pezizomycotina</taxon>
        <taxon>Eurotiomycetes</taxon>
        <taxon>Eurotiomycetidae</taxon>
        <taxon>Onygenales</taxon>
        <taxon>Ajellomycetaceae</taxon>
        <taxon>Blastomyces</taxon>
    </lineage>
</organism>
<protein>
    <submittedName>
        <fullName evidence="1">Uncharacterized protein</fullName>
    </submittedName>
</protein>
<dbReference type="EMBL" id="GG749514">
    <property type="protein sequence ID" value="EGE86072.2"/>
    <property type="molecule type" value="Genomic_DNA"/>
</dbReference>
<reference evidence="1" key="1">
    <citation type="submission" date="2010-03" db="EMBL/GenBank/DDBJ databases">
        <title>Annotation of Blastomyces dermatitidis strain ATCC 18188.</title>
        <authorList>
            <consortium name="The Broad Institute Genome Sequencing Platform"/>
            <consortium name="Broad Institute Genome Sequencing Center for Infectious Disease."/>
            <person name="Cuomo C."/>
            <person name="Klein B."/>
            <person name="Sullivan T."/>
            <person name="Heitman J."/>
            <person name="Young S."/>
            <person name="Zeng Q."/>
            <person name="Gargeya S."/>
            <person name="Alvarado L."/>
            <person name="Berlin A.M."/>
            <person name="Chapman S.B."/>
            <person name="Chen Z."/>
            <person name="Freedman E."/>
            <person name="Gellesch M."/>
            <person name="Goldberg J."/>
            <person name="Griggs A."/>
            <person name="Gujja S."/>
            <person name="Heilman E."/>
            <person name="Heiman D."/>
            <person name="Howarth C."/>
            <person name="Mehta T."/>
            <person name="Neiman D."/>
            <person name="Pearson M."/>
            <person name="Roberts A."/>
            <person name="Saif S."/>
            <person name="Shea T."/>
            <person name="Shenoy N."/>
            <person name="Sisk P."/>
            <person name="Stolte C."/>
            <person name="Sykes S."/>
            <person name="White J."/>
            <person name="Yandava C."/>
            <person name="Haas B."/>
            <person name="Nusbaum C."/>
            <person name="Birren B."/>
        </authorList>
    </citation>
    <scope>NUCLEOTIDE SEQUENCE [LARGE SCALE GENOMIC DNA]</scope>
    <source>
        <strain evidence="1">ATCC 18188</strain>
    </source>
</reference>
<feature type="non-terminal residue" evidence="1">
    <location>
        <position position="133"/>
    </location>
</feature>
<proteinExistence type="predicted"/>